<dbReference type="AlphaFoldDB" id="A0A427YEM5"/>
<dbReference type="SMART" id="SM00906">
    <property type="entry name" value="Fungal_trans"/>
    <property type="match status" value="1"/>
</dbReference>
<dbReference type="GO" id="GO:0008270">
    <property type="term" value="F:zinc ion binding"/>
    <property type="evidence" value="ECO:0007669"/>
    <property type="project" value="InterPro"/>
</dbReference>
<gene>
    <name evidence="4" type="ORF">EHS25_002109</name>
</gene>
<keyword evidence="5" id="KW-1185">Reference proteome</keyword>
<dbReference type="PANTHER" id="PTHR47783:SF1">
    <property type="entry name" value="ZN(II)2CYS6 TRANSCRIPTION FACTOR (EUROFUNG)"/>
    <property type="match status" value="1"/>
</dbReference>
<evidence type="ECO:0000313" key="5">
    <source>
        <dbReference type="Proteomes" id="UP000279259"/>
    </source>
</evidence>
<dbReference type="OrthoDB" id="2428527at2759"/>
<dbReference type="GO" id="GO:0003677">
    <property type="term" value="F:DNA binding"/>
    <property type="evidence" value="ECO:0007669"/>
    <property type="project" value="InterPro"/>
</dbReference>
<feature type="region of interest" description="Disordered" evidence="2">
    <location>
        <begin position="762"/>
        <end position="787"/>
    </location>
</feature>
<proteinExistence type="predicted"/>
<evidence type="ECO:0000256" key="1">
    <source>
        <dbReference type="ARBA" id="ARBA00023242"/>
    </source>
</evidence>
<dbReference type="EMBL" id="RSCD01000013">
    <property type="protein sequence ID" value="RSH89558.1"/>
    <property type="molecule type" value="Genomic_DNA"/>
</dbReference>
<organism evidence="4 5">
    <name type="scientific">Saitozyma podzolica</name>
    <dbReference type="NCBI Taxonomy" id="1890683"/>
    <lineage>
        <taxon>Eukaryota</taxon>
        <taxon>Fungi</taxon>
        <taxon>Dikarya</taxon>
        <taxon>Basidiomycota</taxon>
        <taxon>Agaricomycotina</taxon>
        <taxon>Tremellomycetes</taxon>
        <taxon>Tremellales</taxon>
        <taxon>Trimorphomycetaceae</taxon>
        <taxon>Saitozyma</taxon>
    </lineage>
</organism>
<comment type="caution">
    <text evidence="4">The sequence shown here is derived from an EMBL/GenBank/DDBJ whole genome shotgun (WGS) entry which is preliminary data.</text>
</comment>
<dbReference type="GO" id="GO:0006351">
    <property type="term" value="P:DNA-templated transcription"/>
    <property type="evidence" value="ECO:0007669"/>
    <property type="project" value="InterPro"/>
</dbReference>
<name>A0A427YEM5_9TREE</name>
<feature type="compositionally biased region" description="Basic and acidic residues" evidence="2">
    <location>
        <begin position="22"/>
        <end position="33"/>
    </location>
</feature>
<feature type="domain" description="Xylanolytic transcriptional activator regulatory" evidence="3">
    <location>
        <begin position="362"/>
        <end position="434"/>
    </location>
</feature>
<dbReference type="Pfam" id="PF04082">
    <property type="entry name" value="Fungal_trans"/>
    <property type="match status" value="1"/>
</dbReference>
<dbReference type="STRING" id="1890683.A0A427YEM5"/>
<protein>
    <recommendedName>
        <fullName evidence="3">Xylanolytic transcriptional activator regulatory domain-containing protein</fullName>
    </recommendedName>
</protein>
<dbReference type="PANTHER" id="PTHR47783">
    <property type="entry name" value="ZN(II)2CYS6 TRANSCRIPTION FACTOR (EUROFUNG)-RELATED"/>
    <property type="match status" value="1"/>
</dbReference>
<evidence type="ECO:0000256" key="2">
    <source>
        <dbReference type="SAM" id="MobiDB-lite"/>
    </source>
</evidence>
<feature type="compositionally biased region" description="Polar residues" evidence="2">
    <location>
        <begin position="763"/>
        <end position="777"/>
    </location>
</feature>
<accession>A0A427YEM5</accession>
<reference evidence="4 5" key="1">
    <citation type="submission" date="2018-11" db="EMBL/GenBank/DDBJ databases">
        <title>Genome sequence of Saitozyma podzolica DSM 27192.</title>
        <authorList>
            <person name="Aliyu H."/>
            <person name="Gorte O."/>
            <person name="Ochsenreither K."/>
        </authorList>
    </citation>
    <scope>NUCLEOTIDE SEQUENCE [LARGE SCALE GENOMIC DNA]</scope>
    <source>
        <strain evidence="4 5">DSM 27192</strain>
    </source>
</reference>
<dbReference type="InterPro" id="IPR007219">
    <property type="entry name" value="XnlR_reg_dom"/>
</dbReference>
<feature type="region of interest" description="Disordered" evidence="2">
    <location>
        <begin position="1"/>
        <end position="33"/>
    </location>
</feature>
<dbReference type="CDD" id="cd12148">
    <property type="entry name" value="fungal_TF_MHR"/>
    <property type="match status" value="1"/>
</dbReference>
<dbReference type="Proteomes" id="UP000279259">
    <property type="component" value="Unassembled WGS sequence"/>
</dbReference>
<sequence>MPSQESTPDAAAAGRPSTVASDEERSAPARVRCDGQRPACRVSLVGHEPLFAVADPSDQQTCVSSGRECEWPLGRKRKRTKREKLDEARRQQEAAALGEIAYPLLEMAQGQGARVTDTSQLPMGLQHPIETQLPLAMQEPLPSSVSGVSGNSPPAKVFDPLPSSNGTDTNVLPDFDSGTQTAFLRGEPGQDADLELYYYRFAGATAIQPGIHRIALRHQSRSNASPLRSVQRPILEARDPSPNSDLEGQLDADGFPYPHVWGPLFEKFLQHYTQFFPSVSRQRMIDRIESGTMSRFLSVAICALAGRHADNAGSSPTGFCAPFIAKAQELATPLLQLPTTDTCTGLMLLCWAYYGQGSESGAWQYSGMAIRMAVELGVHEVSDVFMSPAHVVRTRLLWWSLYLTDRVVHFAYGRPTLIRDETIEIPFPQDSDLFPDPARDIPSLPMEMVEPVPFVCLTRLMVICGRVGDLLNVRRGPAFHLAKPVARPTEGLRELQTDVLDFFQELPEPMKWSVDRLKHQHLRGHGSAYLTIHLWGNALLTFLNHAGLMLPASGTITPRTISGANHRDMSLATAKQIGELISVAHAVSPTTYTSAPFTVQPLFIAGLSLASETGSNIGSTSTTDPQKQFMLAMASQGVVGVLTALSRISKFYASAGVTARILEKRSGVLRAEHTMDVDPSIRVPDMGILRRFTIDRDHPKGLAPPTDTSLRDYMARSERDAMGTDTNWITDLLSDYELDSLSFFPNDFFDLSSLPNTDPPMLNATNLSGASSLSNMPHSEVPVPDSL</sequence>
<keyword evidence="1" id="KW-0539">Nucleus</keyword>
<evidence type="ECO:0000259" key="3">
    <source>
        <dbReference type="SMART" id="SM00906"/>
    </source>
</evidence>
<evidence type="ECO:0000313" key="4">
    <source>
        <dbReference type="EMBL" id="RSH89558.1"/>
    </source>
</evidence>